<feature type="binding site" evidence="4">
    <location>
        <position position="104"/>
    </location>
    <ligand>
        <name>Mg(2+)</name>
        <dbReference type="ChEBI" id="CHEBI:18420"/>
    </ligand>
</feature>
<comment type="cofactor">
    <cofactor evidence="4">
        <name>Zn(2+)</name>
        <dbReference type="ChEBI" id="CHEBI:29105"/>
    </cofactor>
    <text evidence="4">Binds 2 Zn(2+) ions.</text>
</comment>
<feature type="active site" description="Phosphoserine intermediate" evidence="3">
    <location>
        <position position="51"/>
    </location>
</feature>
<evidence type="ECO:0000256" key="2">
    <source>
        <dbReference type="ARBA" id="ARBA00022553"/>
    </source>
</evidence>
<evidence type="ECO:0000256" key="5">
    <source>
        <dbReference type="RuleBase" id="RU003946"/>
    </source>
</evidence>
<dbReference type="AlphaFoldDB" id="A0A146KDP9"/>
<dbReference type="GO" id="GO:0046872">
    <property type="term" value="F:metal ion binding"/>
    <property type="evidence" value="ECO:0007669"/>
    <property type="project" value="UniProtKB-KW"/>
</dbReference>
<feature type="binding site" evidence="4">
    <location>
        <position position="235"/>
    </location>
    <ligand>
        <name>Zn(2+)</name>
        <dbReference type="ChEBI" id="CHEBI:29105"/>
        <label>2</label>
    </ligand>
</feature>
<feature type="non-terminal residue" evidence="6">
    <location>
        <position position="378"/>
    </location>
</feature>
<dbReference type="Pfam" id="PF00245">
    <property type="entry name" value="Alk_phosphatase"/>
    <property type="match status" value="1"/>
</dbReference>
<dbReference type="SMART" id="SM00098">
    <property type="entry name" value="alkPPc"/>
    <property type="match status" value="1"/>
</dbReference>
<dbReference type="EMBL" id="GDID01001724">
    <property type="protein sequence ID" value="JAP94882.1"/>
    <property type="molecule type" value="Transcribed_RNA"/>
</dbReference>
<gene>
    <name evidence="6" type="ORF">TPC1_12307</name>
</gene>
<name>A0A146KDP9_9EUKA</name>
<feature type="binding site" evidence="4">
    <location>
        <position position="8"/>
    </location>
    <ligand>
        <name>Mg(2+)</name>
        <dbReference type="ChEBI" id="CHEBI:18420"/>
    </ligand>
</feature>
<reference evidence="6" key="1">
    <citation type="submission" date="2015-07" db="EMBL/GenBank/DDBJ databases">
        <title>Adaptation to a free-living lifestyle via gene acquisitions in the diplomonad Trepomonas sp. PC1.</title>
        <authorList>
            <person name="Xu F."/>
            <person name="Jerlstrom-Hultqvist J."/>
            <person name="Kolisko M."/>
            <person name="Simpson A.G.B."/>
            <person name="Roger A.J."/>
            <person name="Svard S.G."/>
            <person name="Andersson J.O."/>
        </authorList>
    </citation>
    <scope>NUCLEOTIDE SEQUENCE</scope>
    <source>
        <strain evidence="6">PC1</strain>
    </source>
</reference>
<evidence type="ECO:0000313" key="6">
    <source>
        <dbReference type="EMBL" id="JAP94882.1"/>
    </source>
</evidence>
<dbReference type="EC" id="3.1.3.1" evidence="1"/>
<dbReference type="PRINTS" id="PR00113">
    <property type="entry name" value="ALKPHPHTASE"/>
</dbReference>
<evidence type="ECO:0000256" key="3">
    <source>
        <dbReference type="PIRSR" id="PIRSR601952-1"/>
    </source>
</evidence>
<keyword evidence="2" id="KW-0597">Phosphoprotein</keyword>
<feature type="binding site" evidence="4">
    <location>
        <position position="231"/>
    </location>
    <ligand>
        <name>Zn(2+)</name>
        <dbReference type="ChEBI" id="CHEBI:29105"/>
        <label>2</label>
    </ligand>
</feature>
<feature type="binding site" evidence="4">
    <location>
        <position position="106"/>
    </location>
    <ligand>
        <name>Mg(2+)</name>
        <dbReference type="ChEBI" id="CHEBI:18420"/>
    </ligand>
</feature>
<sequence>SLILLIVDGMGANHIEAAKLVEHGQEENSAFYQLKMKPLSTQNTQGQLTDSAQAATAIATGVRTYNAQINLDKDSKPLQNVLEYMDIHHKNYLKGVIAKIHMTHATPAGFLSRAIHRNNNDELYTNLQKYSKADLILTSGYNRFMVYEQKFKELGYNVINPTDYKNDSQLIKKTQLPLIGSLAFDDQLKYYLDTDDQTYLQEPNLQYLVKQAVRKLSVNPFILVVEASLVDLGSHDNNLHSIGDQIEADHLIKYILDLQRENENLNLIVVGDHETGGITINKNTNFTAINQSLPLKNKNLLRKERISQLGLRFSSDYHSNAPTILGVKGRQIEKIDLKNIKCTKDVRFLIQKLLFPKENVTSYGEIVENEAGKFALKA</sequence>
<proteinExistence type="inferred from homology"/>
<comment type="cofactor">
    <cofactor evidence="4">
        <name>Mg(2+)</name>
        <dbReference type="ChEBI" id="CHEBI:18420"/>
    </cofactor>
    <text evidence="4">Binds 1 Mg(2+) ion.</text>
</comment>
<protein>
    <recommendedName>
        <fullName evidence="1">alkaline phosphatase</fullName>
        <ecNumber evidence="1">3.1.3.1</ecNumber>
    </recommendedName>
</protein>
<feature type="binding site" evidence="4">
    <location>
        <position position="273"/>
    </location>
    <ligand>
        <name>Zn(2+)</name>
        <dbReference type="ChEBI" id="CHEBI:29105"/>
        <label>2</label>
    </ligand>
</feature>
<comment type="similarity">
    <text evidence="5">Belongs to the alkaline phosphatase family.</text>
</comment>
<keyword evidence="4" id="KW-0460">Magnesium</keyword>
<evidence type="ECO:0000256" key="4">
    <source>
        <dbReference type="PIRSR" id="PIRSR601952-2"/>
    </source>
</evidence>
<keyword evidence="4" id="KW-0479">Metal-binding</keyword>
<dbReference type="InterPro" id="IPR017850">
    <property type="entry name" value="Alkaline_phosphatase_core_sf"/>
</dbReference>
<feature type="binding site" evidence="4">
    <location>
        <position position="272"/>
    </location>
    <ligand>
        <name>Zn(2+)</name>
        <dbReference type="ChEBI" id="CHEBI:29105"/>
        <label>2</label>
    </ligand>
</feature>
<organism evidence="6">
    <name type="scientific">Trepomonas sp. PC1</name>
    <dbReference type="NCBI Taxonomy" id="1076344"/>
    <lineage>
        <taxon>Eukaryota</taxon>
        <taxon>Metamonada</taxon>
        <taxon>Diplomonadida</taxon>
        <taxon>Hexamitidae</taxon>
        <taxon>Hexamitinae</taxon>
        <taxon>Trepomonas</taxon>
    </lineage>
</organism>
<accession>A0A146KDP9</accession>
<keyword evidence="4" id="KW-0862">Zinc</keyword>
<dbReference type="SUPFAM" id="SSF53649">
    <property type="entry name" value="Alkaline phosphatase-like"/>
    <property type="match status" value="1"/>
</dbReference>
<dbReference type="Gene3D" id="3.40.720.10">
    <property type="entry name" value="Alkaline Phosphatase, subunit A"/>
    <property type="match status" value="1"/>
</dbReference>
<feature type="non-terminal residue" evidence="6">
    <location>
        <position position="1"/>
    </location>
</feature>
<dbReference type="InterPro" id="IPR001952">
    <property type="entry name" value="Alkaline_phosphatase"/>
</dbReference>
<dbReference type="PANTHER" id="PTHR11596">
    <property type="entry name" value="ALKALINE PHOSPHATASE"/>
    <property type="match status" value="1"/>
</dbReference>
<evidence type="ECO:0000256" key="1">
    <source>
        <dbReference type="ARBA" id="ARBA00012647"/>
    </source>
</evidence>
<dbReference type="GO" id="GO:0004035">
    <property type="term" value="F:alkaline phosphatase activity"/>
    <property type="evidence" value="ECO:0007669"/>
    <property type="project" value="UniProtKB-EC"/>
</dbReference>
<feature type="binding site" evidence="4">
    <location>
        <position position="226"/>
    </location>
    <ligand>
        <name>Mg(2+)</name>
        <dbReference type="ChEBI" id="CHEBI:18420"/>
    </ligand>
</feature>
<feature type="binding site" evidence="4">
    <location>
        <position position="8"/>
    </location>
    <ligand>
        <name>Zn(2+)</name>
        <dbReference type="ChEBI" id="CHEBI:29105"/>
        <label>2</label>
    </ligand>
</feature>
<dbReference type="PANTHER" id="PTHR11596:SF5">
    <property type="entry name" value="ALKALINE PHOSPHATASE"/>
    <property type="match status" value="1"/>
</dbReference>